<name>A0AAP0B0V8_9ASPA</name>
<evidence type="ECO:0000313" key="3">
    <source>
        <dbReference type="Proteomes" id="UP001418222"/>
    </source>
</evidence>
<sequence length="124" mass="14342">MPSHFSPFLLPAFFFQRSELHWIPPTSHHLYTRQFGEVHNEEGNSSEPPAEVSKLASPYKLEPTKFHVRRSRDRHQHGANERSSSPTDINFKLQVRQSVAHRNPLYSPTLTPKCNEKRPVSLDS</sequence>
<dbReference type="EMBL" id="JBBWWQ010000017">
    <property type="protein sequence ID" value="KAK8923430.1"/>
    <property type="molecule type" value="Genomic_DNA"/>
</dbReference>
<dbReference type="Proteomes" id="UP001418222">
    <property type="component" value="Unassembled WGS sequence"/>
</dbReference>
<reference evidence="2 3" key="1">
    <citation type="journal article" date="2022" name="Nat. Plants">
        <title>Genomes of leafy and leafless Platanthera orchids illuminate the evolution of mycoheterotrophy.</title>
        <authorList>
            <person name="Li M.H."/>
            <person name="Liu K.W."/>
            <person name="Li Z."/>
            <person name="Lu H.C."/>
            <person name="Ye Q.L."/>
            <person name="Zhang D."/>
            <person name="Wang J.Y."/>
            <person name="Li Y.F."/>
            <person name="Zhong Z.M."/>
            <person name="Liu X."/>
            <person name="Yu X."/>
            <person name="Liu D.K."/>
            <person name="Tu X.D."/>
            <person name="Liu B."/>
            <person name="Hao Y."/>
            <person name="Liao X.Y."/>
            <person name="Jiang Y.T."/>
            <person name="Sun W.H."/>
            <person name="Chen J."/>
            <person name="Chen Y.Q."/>
            <person name="Ai Y."/>
            <person name="Zhai J.W."/>
            <person name="Wu S.S."/>
            <person name="Zhou Z."/>
            <person name="Hsiao Y.Y."/>
            <person name="Wu W.L."/>
            <person name="Chen Y.Y."/>
            <person name="Lin Y.F."/>
            <person name="Hsu J.L."/>
            <person name="Li C.Y."/>
            <person name="Wang Z.W."/>
            <person name="Zhao X."/>
            <person name="Zhong W.Y."/>
            <person name="Ma X.K."/>
            <person name="Ma L."/>
            <person name="Huang J."/>
            <person name="Chen G.Z."/>
            <person name="Huang M.Z."/>
            <person name="Huang L."/>
            <person name="Peng D.H."/>
            <person name="Luo Y.B."/>
            <person name="Zou S.Q."/>
            <person name="Chen S.P."/>
            <person name="Lan S."/>
            <person name="Tsai W.C."/>
            <person name="Van de Peer Y."/>
            <person name="Liu Z.J."/>
        </authorList>
    </citation>
    <scope>NUCLEOTIDE SEQUENCE [LARGE SCALE GENOMIC DNA]</scope>
    <source>
        <strain evidence="2">Lor287</strain>
    </source>
</reference>
<comment type="caution">
    <text evidence="2">The sequence shown here is derived from an EMBL/GenBank/DDBJ whole genome shotgun (WGS) entry which is preliminary data.</text>
</comment>
<feature type="compositionally biased region" description="Basic and acidic residues" evidence="1">
    <location>
        <begin position="114"/>
        <end position="124"/>
    </location>
</feature>
<evidence type="ECO:0000313" key="2">
    <source>
        <dbReference type="EMBL" id="KAK8923430.1"/>
    </source>
</evidence>
<dbReference type="AlphaFoldDB" id="A0AAP0B0V8"/>
<gene>
    <name evidence="2" type="ORF">KSP39_PZI019050</name>
</gene>
<protein>
    <submittedName>
        <fullName evidence="2">Uncharacterized protein</fullName>
    </submittedName>
</protein>
<organism evidence="2 3">
    <name type="scientific">Platanthera zijinensis</name>
    <dbReference type="NCBI Taxonomy" id="2320716"/>
    <lineage>
        <taxon>Eukaryota</taxon>
        <taxon>Viridiplantae</taxon>
        <taxon>Streptophyta</taxon>
        <taxon>Embryophyta</taxon>
        <taxon>Tracheophyta</taxon>
        <taxon>Spermatophyta</taxon>
        <taxon>Magnoliopsida</taxon>
        <taxon>Liliopsida</taxon>
        <taxon>Asparagales</taxon>
        <taxon>Orchidaceae</taxon>
        <taxon>Orchidoideae</taxon>
        <taxon>Orchideae</taxon>
        <taxon>Orchidinae</taxon>
        <taxon>Platanthera</taxon>
    </lineage>
</organism>
<accession>A0AAP0B0V8</accession>
<proteinExistence type="predicted"/>
<feature type="region of interest" description="Disordered" evidence="1">
    <location>
        <begin position="38"/>
        <end position="124"/>
    </location>
</feature>
<feature type="compositionally biased region" description="Basic residues" evidence="1">
    <location>
        <begin position="66"/>
        <end position="77"/>
    </location>
</feature>
<keyword evidence="3" id="KW-1185">Reference proteome</keyword>
<evidence type="ECO:0000256" key="1">
    <source>
        <dbReference type="SAM" id="MobiDB-lite"/>
    </source>
</evidence>